<feature type="chain" id="PRO_5045949222" evidence="1">
    <location>
        <begin position="23"/>
        <end position="516"/>
    </location>
</feature>
<sequence>MRFTTVIPSSWLALALLAVASALPQRQVPLLGAAPVPLFKETTPVHGTDVPSTPERRAEMAGLLDKYAPVFKLSKDERFFPSSVEFMLEHYGYVQYKNGTWYEPKPEWLTAQGLDQLPNRGKKQLLSVDVPFNAQPLFPDDESSFMYGPAGQDGGMEPGPDGRGRVHDEVYGFWVDQGRGVVAALTAGSTRTTWARTSARSDVLGTVSRSCWKRLILRTVDGVAVSADFNTHSGGKFSAGTYRWSDMELIDDRPVAYVASGSHGIWPTPGKHVYAQLLNLWALVDVTDDYGPIWDSQGHVVPIEYWTGPDGAKKVNHTGDLSWLQFRGAWGNKGQTGCWWHALVGICQVVDGPPGPNRRFGQPPDCIISPKSEKVSTYSFYLSQNVTTQAEKLNVTTVVIEQVCARPRAANFKPDEDPWATALDEKDLDIWVQGETIQYRGLEQHSGFLPACDGSRSVAKAYRISLWDDDGYHVSTSGLRVICIYEEGRPGYVVSGGAHVEDLDEWRWWLLRPTPN</sequence>
<dbReference type="EMBL" id="JBBXJM010000006">
    <property type="protein sequence ID" value="KAL1405942.1"/>
    <property type="molecule type" value="Genomic_DNA"/>
</dbReference>
<dbReference type="GeneID" id="95988667"/>
<name>A0ABR3PU19_9TREE</name>
<organism evidence="2 3">
    <name type="scientific">Vanrija albida</name>
    <dbReference type="NCBI Taxonomy" id="181172"/>
    <lineage>
        <taxon>Eukaryota</taxon>
        <taxon>Fungi</taxon>
        <taxon>Dikarya</taxon>
        <taxon>Basidiomycota</taxon>
        <taxon>Agaricomycotina</taxon>
        <taxon>Tremellomycetes</taxon>
        <taxon>Trichosporonales</taxon>
        <taxon>Trichosporonaceae</taxon>
        <taxon>Vanrija</taxon>
    </lineage>
</organism>
<feature type="signal peptide" evidence="1">
    <location>
        <begin position="1"/>
        <end position="22"/>
    </location>
</feature>
<comment type="caution">
    <text evidence="2">The sequence shown here is derived from an EMBL/GenBank/DDBJ whole genome shotgun (WGS) entry which is preliminary data.</text>
</comment>
<dbReference type="PANTHER" id="PTHR48174:SF5">
    <property type="entry name" value="VACUOLAR PROTEIN SORTING-ASSOCIATED PROTEIN 62"/>
    <property type="match status" value="1"/>
</dbReference>
<proteinExistence type="predicted"/>
<gene>
    <name evidence="2" type="primary">VPS62</name>
    <name evidence="2" type="ORF">Q8F55_007624</name>
</gene>
<evidence type="ECO:0000313" key="2">
    <source>
        <dbReference type="EMBL" id="KAL1405942.1"/>
    </source>
</evidence>
<keyword evidence="1" id="KW-0732">Signal</keyword>
<accession>A0ABR3PU19</accession>
<dbReference type="Proteomes" id="UP001565368">
    <property type="component" value="Unassembled WGS sequence"/>
</dbReference>
<dbReference type="PANTHER" id="PTHR48174">
    <property type="entry name" value="DUF946 FAMILY PROTEIN"/>
    <property type="match status" value="1"/>
</dbReference>
<keyword evidence="3" id="KW-1185">Reference proteome</keyword>
<evidence type="ECO:0000313" key="3">
    <source>
        <dbReference type="Proteomes" id="UP001565368"/>
    </source>
</evidence>
<dbReference type="RefSeq" id="XP_069205886.1">
    <property type="nucleotide sequence ID" value="XM_069356045.1"/>
</dbReference>
<protein>
    <submittedName>
        <fullName evidence="2">Vacuolar protein sorting-associated protein 62</fullName>
    </submittedName>
</protein>
<evidence type="ECO:0000256" key="1">
    <source>
        <dbReference type="SAM" id="SignalP"/>
    </source>
</evidence>
<reference evidence="2 3" key="1">
    <citation type="submission" date="2023-08" db="EMBL/GenBank/DDBJ databases">
        <title>Annotated Genome Sequence of Vanrija albida AlHP1.</title>
        <authorList>
            <person name="Herzog R."/>
        </authorList>
    </citation>
    <scope>NUCLEOTIDE SEQUENCE [LARGE SCALE GENOMIC DNA]</scope>
    <source>
        <strain evidence="2 3">AlHP1</strain>
    </source>
</reference>